<organism evidence="4 5">
    <name type="scientific">Pacificibacter marinus</name>
    <dbReference type="NCBI Taxonomy" id="658057"/>
    <lineage>
        <taxon>Bacteria</taxon>
        <taxon>Pseudomonadati</taxon>
        <taxon>Pseudomonadota</taxon>
        <taxon>Alphaproteobacteria</taxon>
        <taxon>Rhodobacterales</taxon>
        <taxon>Roseobacteraceae</taxon>
        <taxon>Pacificibacter</taxon>
    </lineage>
</organism>
<keyword evidence="1 2" id="KW-0238">DNA-binding</keyword>
<dbReference type="PANTHER" id="PTHR43479:SF11">
    <property type="entry name" value="ACREF_ENVCD OPERON REPRESSOR-RELATED"/>
    <property type="match status" value="1"/>
</dbReference>
<dbReference type="PROSITE" id="PS50977">
    <property type="entry name" value="HTH_TETR_2"/>
    <property type="match status" value="1"/>
</dbReference>
<evidence type="ECO:0000256" key="2">
    <source>
        <dbReference type="PROSITE-ProRule" id="PRU00335"/>
    </source>
</evidence>
<evidence type="ECO:0000256" key="1">
    <source>
        <dbReference type="ARBA" id="ARBA00023125"/>
    </source>
</evidence>
<name>A0A1Y5RJE3_9RHOB</name>
<dbReference type="AlphaFoldDB" id="A0A1Y5RJE3"/>
<reference evidence="4 5" key="1">
    <citation type="submission" date="2017-03" db="EMBL/GenBank/DDBJ databases">
        <authorList>
            <person name="Afonso C.L."/>
            <person name="Miller P.J."/>
            <person name="Scott M.A."/>
            <person name="Spackman E."/>
            <person name="Goraichik I."/>
            <person name="Dimitrov K.M."/>
            <person name="Suarez D.L."/>
            <person name="Swayne D.E."/>
        </authorList>
    </citation>
    <scope>NUCLEOTIDE SEQUENCE [LARGE SCALE GENOMIC DNA]</scope>
    <source>
        <strain evidence="4 5">CECT 7971</strain>
    </source>
</reference>
<accession>A0A1Y5RJE3</accession>
<dbReference type="InterPro" id="IPR009057">
    <property type="entry name" value="Homeodomain-like_sf"/>
</dbReference>
<dbReference type="PRINTS" id="PR00455">
    <property type="entry name" value="HTHTETR"/>
</dbReference>
<evidence type="ECO:0000259" key="3">
    <source>
        <dbReference type="PROSITE" id="PS50977"/>
    </source>
</evidence>
<feature type="DNA-binding region" description="H-T-H motif" evidence="2">
    <location>
        <begin position="39"/>
        <end position="58"/>
    </location>
</feature>
<sequence>MNTILKPATSRAKSQQKTRKALLKAGATLIARNGFSGASVRDIASLAGYTQGAFYSNFQSKDDLVFAIMRDMFQQAYETITSAEKSNSTSPADLAQDITTWLNDLCSSNEKAQLETEISLHAMRDEKFALSFYALLDDHSLKMTQILEKIAHERQLELCVPVEKIGKGMIAMARGFNLMMPHRDPKVVSDTLQIFLEAVLQARTKPKVHSKP</sequence>
<evidence type="ECO:0000313" key="5">
    <source>
        <dbReference type="Proteomes" id="UP000193307"/>
    </source>
</evidence>
<keyword evidence="5" id="KW-1185">Reference proteome</keyword>
<dbReference type="InterPro" id="IPR050624">
    <property type="entry name" value="HTH-type_Tx_Regulator"/>
</dbReference>
<feature type="domain" description="HTH tetR-type" evidence="3">
    <location>
        <begin position="16"/>
        <end position="76"/>
    </location>
</feature>
<dbReference type="GO" id="GO:0003677">
    <property type="term" value="F:DNA binding"/>
    <property type="evidence" value="ECO:0007669"/>
    <property type="project" value="UniProtKB-UniRule"/>
</dbReference>
<proteinExistence type="predicted"/>
<dbReference type="OrthoDB" id="7252896at2"/>
<dbReference type="PANTHER" id="PTHR43479">
    <property type="entry name" value="ACREF/ENVCD OPERON REPRESSOR-RELATED"/>
    <property type="match status" value="1"/>
</dbReference>
<dbReference type="STRING" id="658057.SAMN04488032_101139"/>
<dbReference type="InterPro" id="IPR001647">
    <property type="entry name" value="HTH_TetR"/>
</dbReference>
<dbReference type="RefSeq" id="WP_085847397.1">
    <property type="nucleotide sequence ID" value="NZ_FNZV01000001.1"/>
</dbReference>
<gene>
    <name evidence="4" type="primary">kstR2_1</name>
    <name evidence="4" type="ORF">PAM7971_00511</name>
</gene>
<dbReference type="SUPFAM" id="SSF46689">
    <property type="entry name" value="Homeodomain-like"/>
    <property type="match status" value="1"/>
</dbReference>
<protein>
    <submittedName>
        <fullName evidence="4">HTH-type transcriptional repressor KstR2</fullName>
    </submittedName>
</protein>
<dbReference type="Proteomes" id="UP000193307">
    <property type="component" value="Unassembled WGS sequence"/>
</dbReference>
<dbReference type="EMBL" id="FWFW01000001">
    <property type="protein sequence ID" value="SLN18915.1"/>
    <property type="molecule type" value="Genomic_DNA"/>
</dbReference>
<dbReference type="Pfam" id="PF00440">
    <property type="entry name" value="TetR_N"/>
    <property type="match status" value="1"/>
</dbReference>
<evidence type="ECO:0000313" key="4">
    <source>
        <dbReference type="EMBL" id="SLN18915.1"/>
    </source>
</evidence>
<dbReference type="Gene3D" id="1.10.357.10">
    <property type="entry name" value="Tetracycline Repressor, domain 2"/>
    <property type="match status" value="1"/>
</dbReference>